<dbReference type="Pfam" id="PF07893">
    <property type="entry name" value="DUF1668"/>
    <property type="match status" value="1"/>
</dbReference>
<feature type="region of interest" description="Disordered" evidence="1">
    <location>
        <begin position="53"/>
        <end position="95"/>
    </location>
</feature>
<evidence type="ECO:0000313" key="2">
    <source>
        <dbReference type="EMBL" id="KAF8729717.1"/>
    </source>
</evidence>
<proteinExistence type="predicted"/>
<dbReference type="OrthoDB" id="682031at2759"/>
<reference evidence="2" key="1">
    <citation type="submission" date="2020-07" db="EMBL/GenBank/DDBJ databases">
        <title>Genome sequence and genetic diversity analysis of an under-domesticated orphan crop, white fonio (Digitaria exilis).</title>
        <authorList>
            <person name="Bennetzen J.L."/>
            <person name="Chen S."/>
            <person name="Ma X."/>
            <person name="Wang X."/>
            <person name="Yssel A.E.J."/>
            <person name="Chaluvadi S.R."/>
            <person name="Johnson M."/>
            <person name="Gangashetty P."/>
            <person name="Hamidou F."/>
            <person name="Sanogo M.D."/>
            <person name="Zwaenepoel A."/>
            <person name="Wallace J."/>
            <person name="Van De Peer Y."/>
            <person name="Van Deynze A."/>
        </authorList>
    </citation>
    <scope>NUCLEOTIDE SEQUENCE</scope>
    <source>
        <tissue evidence="2">Leaves</tissue>
    </source>
</reference>
<feature type="region of interest" description="Disordered" evidence="1">
    <location>
        <begin position="1"/>
        <end position="37"/>
    </location>
</feature>
<keyword evidence="3" id="KW-1185">Reference proteome</keyword>
<dbReference type="InterPro" id="IPR012871">
    <property type="entry name" value="DUF1668_ORYSA"/>
</dbReference>
<comment type="caution">
    <text evidence="2">The sequence shown here is derived from an EMBL/GenBank/DDBJ whole genome shotgun (WGS) entry which is preliminary data.</text>
</comment>
<gene>
    <name evidence="2" type="ORF">HU200_017677</name>
</gene>
<dbReference type="PANTHER" id="PTHR33085">
    <property type="entry name" value="OS12G0113100 PROTEIN-RELATED"/>
    <property type="match status" value="1"/>
</dbReference>
<dbReference type="Proteomes" id="UP000636709">
    <property type="component" value="Unassembled WGS sequence"/>
</dbReference>
<accession>A0A835KIY1</accession>
<dbReference type="AlphaFoldDB" id="A0A835KIY1"/>
<dbReference type="EMBL" id="JACEFO010001623">
    <property type="protein sequence ID" value="KAF8729717.1"/>
    <property type="molecule type" value="Genomic_DNA"/>
</dbReference>
<protein>
    <submittedName>
        <fullName evidence="2">Uncharacterized protein</fullName>
    </submittedName>
</protein>
<evidence type="ECO:0000256" key="1">
    <source>
        <dbReference type="SAM" id="MobiDB-lite"/>
    </source>
</evidence>
<name>A0A835KIY1_9POAL</name>
<evidence type="ECO:0000313" key="3">
    <source>
        <dbReference type="Proteomes" id="UP000636709"/>
    </source>
</evidence>
<feature type="compositionally biased region" description="Basic residues" evidence="1">
    <location>
        <begin position="65"/>
        <end position="81"/>
    </location>
</feature>
<organism evidence="2 3">
    <name type="scientific">Digitaria exilis</name>
    <dbReference type="NCBI Taxonomy" id="1010633"/>
    <lineage>
        <taxon>Eukaryota</taxon>
        <taxon>Viridiplantae</taxon>
        <taxon>Streptophyta</taxon>
        <taxon>Embryophyta</taxon>
        <taxon>Tracheophyta</taxon>
        <taxon>Spermatophyta</taxon>
        <taxon>Magnoliopsida</taxon>
        <taxon>Liliopsida</taxon>
        <taxon>Poales</taxon>
        <taxon>Poaceae</taxon>
        <taxon>PACMAD clade</taxon>
        <taxon>Panicoideae</taxon>
        <taxon>Panicodae</taxon>
        <taxon>Paniceae</taxon>
        <taxon>Anthephorinae</taxon>
        <taxon>Digitaria</taxon>
    </lineage>
</organism>
<sequence length="668" mass="73902">MTPGGIHQKPPSLLAGHRASTSPWNRSGEAIGGGSPAEAAVVARSACQLLEEIPASSPPPSPASPHHRHRVLRQPPQRRRAAVPPSRGRLIEQTGGNAAVPLSSGLAVNAGQVEDVVSAAVRIVTKPLKLIAPMAEVVQVTVRSSTAEVKQELRDLAVEEGAAATAVILILHRSAAEVLFAIAAALPFRLAPGILLPPVPCFFLLRLHPSPAYAADAPYLRRAHPAPVCLFPAAPILRLHPRRGAPSLRGFKILSKIRWTGRRGSGVGVDIGQIIVKIESGNTELRLDSQDYEERIKMPKRPGEELGGGRSAKLPTRQRKRLYLVLDDWELGYSIRRVDLLLGFDSDEGDDGSTEQRLPRAVFRLEAPRARPGQFTAFGTKIMFMKKFDNPWNTMPVYDVCTRALTSGPLRNWETTAVSCAYVQVDGKLFVMDEGVFEMLQPPPPPIDRVLVDVKFDWSWRELPSPPYQYVVSYALHPDEQTMVFSMTKHSPKRKLATFSFDIESSRWTRHGAWGLPFKGRGYFDHDLDAWVGLAGDPDTLGHLCACNVLPAGDDNRQPPACKLSKERLFCVDAAEKHTGATLVYVGDDRAMFCLVECFSVDDRQGGVWKESMPERRGHLLRVTTFSLKYDKNGDLRIAKQRQIGLYRLPEIASAYCYHLERPVAFWM</sequence>
<dbReference type="PANTHER" id="PTHR33085:SF123">
    <property type="entry name" value="OS02G0604200 PROTEIN"/>
    <property type="match status" value="1"/>
</dbReference>